<reference evidence="2" key="1">
    <citation type="submission" date="2015-06" db="EMBL/GenBank/DDBJ databases">
        <title>Expansion of signal transduction pathways in fungi by whole-genome duplication.</title>
        <authorList>
            <consortium name="DOE Joint Genome Institute"/>
            <person name="Corrochano L.M."/>
            <person name="Kuo A."/>
            <person name="Marcet-Houben M."/>
            <person name="Polaino S."/>
            <person name="Salamov A."/>
            <person name="Villalobos J.M."/>
            <person name="Alvarez M.I."/>
            <person name="Avalos J."/>
            <person name="Benito E.P."/>
            <person name="Benoit I."/>
            <person name="Burger G."/>
            <person name="Camino L.P."/>
            <person name="Canovas D."/>
            <person name="Cerda-Olmedo E."/>
            <person name="Cheng J.-F."/>
            <person name="Dominguez A."/>
            <person name="Elias M."/>
            <person name="Eslava A.P."/>
            <person name="Glaser F."/>
            <person name="Grimwood J."/>
            <person name="Gutierrez G."/>
            <person name="Heitman J."/>
            <person name="Henrissat B."/>
            <person name="Iturriaga E.A."/>
            <person name="Lang B.F."/>
            <person name="Lavin J.L."/>
            <person name="Lee S."/>
            <person name="Li W."/>
            <person name="Lindquist E."/>
            <person name="Lopez-Garcia S."/>
            <person name="Luque E.M."/>
            <person name="Marcos A.T."/>
            <person name="Martin J."/>
            <person name="McCluskey K."/>
            <person name="Medina H.R."/>
            <person name="Miralles-Duran A."/>
            <person name="Miyazaki A."/>
            <person name="Munoz-Torres E."/>
            <person name="Oguiza J.A."/>
            <person name="Ohm R."/>
            <person name="Olmedo M."/>
            <person name="Orejas M."/>
            <person name="Ortiz-Castellanos L."/>
            <person name="Pisabarro A.G."/>
            <person name="Rodriguez-Romero J."/>
            <person name="Ruiz-Herrera J."/>
            <person name="Ruiz-Vazquez R."/>
            <person name="Sanz C."/>
            <person name="Schackwitz W."/>
            <person name="Schmutz J."/>
            <person name="Shahriari M."/>
            <person name="Shelest E."/>
            <person name="Silva-Franco F."/>
            <person name="Soanes D."/>
            <person name="Syed K."/>
            <person name="Tagua V.G."/>
            <person name="Talbot N.J."/>
            <person name="Thon M."/>
            <person name="De vries R.P."/>
            <person name="Wiebenga A."/>
            <person name="Yadav J.S."/>
            <person name="Braun E.L."/>
            <person name="Baker S."/>
            <person name="Garre V."/>
            <person name="Horwitz B."/>
            <person name="Torres-Martinez S."/>
            <person name="Idnurm A."/>
            <person name="Herrera-Estrella A."/>
            <person name="Gabaldon T."/>
            <person name="Grigoriev I.V."/>
        </authorList>
    </citation>
    <scope>NUCLEOTIDE SEQUENCE [LARGE SCALE GENOMIC DNA]</scope>
    <source>
        <strain evidence="2">NRRL 1555(-)</strain>
    </source>
</reference>
<sequence>MNRDKRQTGSDSYSCFQPSSLAFAITRSTITIRTIKVGKNCINGQHKLYILSNQSRLLSRTIDNAQCMFDQQQTNIHGDIGRGIESYTKQQGLVQQTLICYGR</sequence>
<gene>
    <name evidence="1" type="ORF">PHYBLDRAFT_65038</name>
</gene>
<dbReference type="VEuPathDB" id="FungiDB:PHYBLDRAFT_65038"/>
<dbReference type="RefSeq" id="XP_018291073.1">
    <property type="nucleotide sequence ID" value="XM_018441391.1"/>
</dbReference>
<dbReference type="GeneID" id="29002297"/>
<dbReference type="AlphaFoldDB" id="A0A162U7L2"/>
<dbReference type="EMBL" id="KV440982">
    <property type="protein sequence ID" value="OAD73033.1"/>
    <property type="molecule type" value="Genomic_DNA"/>
</dbReference>
<evidence type="ECO:0000313" key="1">
    <source>
        <dbReference type="EMBL" id="OAD73033.1"/>
    </source>
</evidence>
<evidence type="ECO:0000313" key="2">
    <source>
        <dbReference type="Proteomes" id="UP000077315"/>
    </source>
</evidence>
<name>A0A162U7L2_PHYB8</name>
<dbReference type="InParanoid" id="A0A162U7L2"/>
<keyword evidence="2" id="KW-1185">Reference proteome</keyword>
<proteinExistence type="predicted"/>
<dbReference type="Proteomes" id="UP000077315">
    <property type="component" value="Unassembled WGS sequence"/>
</dbReference>
<accession>A0A162U7L2</accession>
<protein>
    <submittedName>
        <fullName evidence="1">Uncharacterized protein</fullName>
    </submittedName>
</protein>
<organism evidence="1 2">
    <name type="scientific">Phycomyces blakesleeanus (strain ATCC 8743b / DSM 1359 / FGSC 10004 / NBRC 33097 / NRRL 1555)</name>
    <dbReference type="NCBI Taxonomy" id="763407"/>
    <lineage>
        <taxon>Eukaryota</taxon>
        <taxon>Fungi</taxon>
        <taxon>Fungi incertae sedis</taxon>
        <taxon>Mucoromycota</taxon>
        <taxon>Mucoromycotina</taxon>
        <taxon>Mucoromycetes</taxon>
        <taxon>Mucorales</taxon>
        <taxon>Phycomycetaceae</taxon>
        <taxon>Phycomyces</taxon>
    </lineage>
</organism>